<accession>A0ABP8XQF3</accession>
<sequence>MGPTVAPRADLVERAQPFLPEGTVIRQAFIAQTAPSFGWIILTYLTGYMGRNTYLGVVVADDAIHVLESAKTSGGARPRRLIGSMPRRTRLGPVSNRWGRLTLLGGTRCWVHARFFAQVDAADREAGW</sequence>
<proteinExistence type="predicted"/>
<evidence type="ECO:0000313" key="2">
    <source>
        <dbReference type="Proteomes" id="UP001500556"/>
    </source>
</evidence>
<organism evidence="1 2">
    <name type="scientific">Pedococcus ginsenosidimutans</name>
    <dbReference type="NCBI Taxonomy" id="490570"/>
    <lineage>
        <taxon>Bacteria</taxon>
        <taxon>Bacillati</taxon>
        <taxon>Actinomycetota</taxon>
        <taxon>Actinomycetes</taxon>
        <taxon>Micrococcales</taxon>
        <taxon>Intrasporangiaceae</taxon>
        <taxon>Pedococcus</taxon>
    </lineage>
</organism>
<comment type="caution">
    <text evidence="1">The sequence shown here is derived from an EMBL/GenBank/DDBJ whole genome shotgun (WGS) entry which is preliminary data.</text>
</comment>
<evidence type="ECO:0008006" key="3">
    <source>
        <dbReference type="Google" id="ProtNLM"/>
    </source>
</evidence>
<dbReference type="RefSeq" id="WP_345501128.1">
    <property type="nucleotide sequence ID" value="NZ_BAABLO010000001.1"/>
</dbReference>
<evidence type="ECO:0000313" key="1">
    <source>
        <dbReference type="EMBL" id="GAA4712965.1"/>
    </source>
</evidence>
<gene>
    <name evidence="1" type="ORF">GCM10025782_06390</name>
</gene>
<keyword evidence="2" id="KW-1185">Reference proteome</keyword>
<name>A0ABP8XQF3_9MICO</name>
<dbReference type="Proteomes" id="UP001500556">
    <property type="component" value="Unassembled WGS sequence"/>
</dbReference>
<reference evidence="2" key="1">
    <citation type="journal article" date="2019" name="Int. J. Syst. Evol. Microbiol.">
        <title>The Global Catalogue of Microorganisms (GCM) 10K type strain sequencing project: providing services to taxonomists for standard genome sequencing and annotation.</title>
        <authorList>
            <consortium name="The Broad Institute Genomics Platform"/>
            <consortium name="The Broad Institute Genome Sequencing Center for Infectious Disease"/>
            <person name="Wu L."/>
            <person name="Ma J."/>
        </authorList>
    </citation>
    <scope>NUCLEOTIDE SEQUENCE [LARGE SCALE GENOMIC DNA]</scope>
    <source>
        <strain evidence="2">JCM 18961</strain>
    </source>
</reference>
<protein>
    <recommendedName>
        <fullName evidence="3">SH3b domain-containing protein</fullName>
    </recommendedName>
</protein>
<dbReference type="EMBL" id="BAABLO010000001">
    <property type="protein sequence ID" value="GAA4712965.1"/>
    <property type="molecule type" value="Genomic_DNA"/>
</dbReference>